<dbReference type="EMBL" id="KV878210">
    <property type="protein sequence ID" value="OJJ38570.1"/>
    <property type="molecule type" value="Genomic_DNA"/>
</dbReference>
<reference evidence="13" key="1">
    <citation type="journal article" date="2017" name="Genome Biol.">
        <title>Comparative genomics reveals high biological diversity and specific adaptations in the industrially and medically important fungal genus Aspergillus.</title>
        <authorList>
            <person name="de Vries R.P."/>
            <person name="Riley R."/>
            <person name="Wiebenga A."/>
            <person name="Aguilar-Osorio G."/>
            <person name="Amillis S."/>
            <person name="Uchima C.A."/>
            <person name="Anderluh G."/>
            <person name="Asadollahi M."/>
            <person name="Askin M."/>
            <person name="Barry K."/>
            <person name="Battaglia E."/>
            <person name="Bayram O."/>
            <person name="Benocci T."/>
            <person name="Braus-Stromeyer S.A."/>
            <person name="Caldana C."/>
            <person name="Canovas D."/>
            <person name="Cerqueira G.C."/>
            <person name="Chen F."/>
            <person name="Chen W."/>
            <person name="Choi C."/>
            <person name="Clum A."/>
            <person name="Dos Santos R.A."/>
            <person name="Damasio A.R."/>
            <person name="Diallinas G."/>
            <person name="Emri T."/>
            <person name="Fekete E."/>
            <person name="Flipphi M."/>
            <person name="Freyberg S."/>
            <person name="Gallo A."/>
            <person name="Gournas C."/>
            <person name="Habgood R."/>
            <person name="Hainaut M."/>
            <person name="Harispe M.L."/>
            <person name="Henrissat B."/>
            <person name="Hilden K.S."/>
            <person name="Hope R."/>
            <person name="Hossain A."/>
            <person name="Karabika E."/>
            <person name="Karaffa L."/>
            <person name="Karanyi Z."/>
            <person name="Krasevec N."/>
            <person name="Kuo A."/>
            <person name="Kusch H."/>
            <person name="LaButti K."/>
            <person name="Lagendijk E.L."/>
            <person name="Lapidus A."/>
            <person name="Levasseur A."/>
            <person name="Lindquist E."/>
            <person name="Lipzen A."/>
            <person name="Logrieco A.F."/>
            <person name="MacCabe A."/>
            <person name="Maekelae M.R."/>
            <person name="Malavazi I."/>
            <person name="Melin P."/>
            <person name="Meyer V."/>
            <person name="Mielnichuk N."/>
            <person name="Miskei M."/>
            <person name="Molnar A.P."/>
            <person name="Mule G."/>
            <person name="Ngan C.Y."/>
            <person name="Orejas M."/>
            <person name="Orosz E."/>
            <person name="Ouedraogo J.P."/>
            <person name="Overkamp K.M."/>
            <person name="Park H.-S."/>
            <person name="Perrone G."/>
            <person name="Piumi F."/>
            <person name="Punt P.J."/>
            <person name="Ram A.F."/>
            <person name="Ramon A."/>
            <person name="Rauscher S."/>
            <person name="Record E."/>
            <person name="Riano-Pachon D.M."/>
            <person name="Robert V."/>
            <person name="Roehrig J."/>
            <person name="Ruller R."/>
            <person name="Salamov A."/>
            <person name="Salih N.S."/>
            <person name="Samson R.A."/>
            <person name="Sandor E."/>
            <person name="Sanguinetti M."/>
            <person name="Schuetze T."/>
            <person name="Sepcic K."/>
            <person name="Shelest E."/>
            <person name="Sherlock G."/>
            <person name="Sophianopoulou V."/>
            <person name="Squina F.M."/>
            <person name="Sun H."/>
            <person name="Susca A."/>
            <person name="Todd R.B."/>
            <person name="Tsang A."/>
            <person name="Unkles S.E."/>
            <person name="van de Wiele N."/>
            <person name="van Rossen-Uffink D."/>
            <person name="Oliveira J.V."/>
            <person name="Vesth T.C."/>
            <person name="Visser J."/>
            <person name="Yu J.-H."/>
            <person name="Zhou M."/>
            <person name="Andersen M.R."/>
            <person name="Archer D.B."/>
            <person name="Baker S.E."/>
            <person name="Benoit I."/>
            <person name="Brakhage A.A."/>
            <person name="Braus G.H."/>
            <person name="Fischer R."/>
            <person name="Frisvad J.C."/>
            <person name="Goldman G.H."/>
            <person name="Houbraken J."/>
            <person name="Oakley B."/>
            <person name="Pocsi I."/>
            <person name="Scazzocchio C."/>
            <person name="Seiboth B."/>
            <person name="vanKuyk P.A."/>
            <person name="Wortman J."/>
            <person name="Dyer P.S."/>
            <person name="Grigoriev I.V."/>
        </authorList>
    </citation>
    <scope>NUCLEOTIDE SEQUENCE [LARGE SCALE GENOMIC DNA]</scope>
    <source>
        <strain evidence="13">DTO 134E9</strain>
    </source>
</reference>
<dbReference type="GeneID" id="63748466"/>
<keyword evidence="13" id="KW-1185">Reference proteome</keyword>
<evidence type="ECO:0000256" key="5">
    <source>
        <dbReference type="ARBA" id="ARBA00022829"/>
    </source>
</evidence>
<dbReference type="VEuPathDB" id="FungiDB:ASPWEDRAFT_24492"/>
<feature type="compositionally biased region" description="Basic and acidic residues" evidence="9">
    <location>
        <begin position="545"/>
        <end position="554"/>
    </location>
</feature>
<keyword evidence="4" id="KW-0132">Cell division</keyword>
<feature type="region of interest" description="Disordered" evidence="9">
    <location>
        <begin position="599"/>
        <end position="741"/>
    </location>
</feature>
<feature type="compositionally biased region" description="Basic residues" evidence="9">
    <location>
        <begin position="726"/>
        <end position="741"/>
    </location>
</feature>
<protein>
    <recommendedName>
        <fullName evidence="14">Shugoshin C-terminal domain-containing protein</fullName>
    </recommendedName>
</protein>
<dbReference type="GO" id="GO:0051301">
    <property type="term" value="P:cell division"/>
    <property type="evidence" value="ECO:0007669"/>
    <property type="project" value="UniProtKB-KW"/>
</dbReference>
<dbReference type="AlphaFoldDB" id="A0A1L9RUH0"/>
<gene>
    <name evidence="12" type="ORF">ASPWEDRAFT_24492</name>
</gene>
<evidence type="ECO:0000256" key="6">
    <source>
        <dbReference type="ARBA" id="ARBA00023054"/>
    </source>
</evidence>
<evidence type="ECO:0000256" key="7">
    <source>
        <dbReference type="ARBA" id="ARBA00023306"/>
    </source>
</evidence>
<dbReference type="Pfam" id="PF07557">
    <property type="entry name" value="Shugoshin_C"/>
    <property type="match status" value="1"/>
</dbReference>
<feature type="region of interest" description="Disordered" evidence="9">
    <location>
        <begin position="102"/>
        <end position="127"/>
    </location>
</feature>
<keyword evidence="7" id="KW-0131">Cell cycle</keyword>
<name>A0A1L9RUH0_ASPWE</name>
<dbReference type="GO" id="GO:0000779">
    <property type="term" value="C:condensed chromosome, centromeric region"/>
    <property type="evidence" value="ECO:0007669"/>
    <property type="project" value="UniProtKB-ARBA"/>
</dbReference>
<dbReference type="Pfam" id="PF07558">
    <property type="entry name" value="Shugoshin_N"/>
    <property type="match status" value="1"/>
</dbReference>
<feature type="region of interest" description="Disordered" evidence="9">
    <location>
        <begin position="501"/>
        <end position="521"/>
    </location>
</feature>
<feature type="domain" description="Shugoshin C-terminal" evidence="10">
    <location>
        <begin position="473"/>
        <end position="492"/>
    </location>
</feature>
<evidence type="ECO:0000256" key="3">
    <source>
        <dbReference type="ARBA" id="ARBA00022454"/>
    </source>
</evidence>
<comment type="similarity">
    <text evidence="2">Belongs to the shugoshin family.</text>
</comment>
<feature type="region of interest" description="Disordered" evidence="9">
    <location>
        <begin position="536"/>
        <end position="568"/>
    </location>
</feature>
<keyword evidence="5" id="KW-0159">Chromosome partition</keyword>
<evidence type="ECO:0000256" key="1">
    <source>
        <dbReference type="ARBA" id="ARBA00004584"/>
    </source>
</evidence>
<evidence type="ECO:0008006" key="14">
    <source>
        <dbReference type="Google" id="ProtNLM"/>
    </source>
</evidence>
<dbReference type="GO" id="GO:0005634">
    <property type="term" value="C:nucleus"/>
    <property type="evidence" value="ECO:0007669"/>
    <property type="project" value="InterPro"/>
</dbReference>
<feature type="domain" description="Shugoshin N-terminal coiled-coil" evidence="11">
    <location>
        <begin position="17"/>
        <end position="61"/>
    </location>
</feature>
<dbReference type="InterPro" id="IPR011516">
    <property type="entry name" value="Shugoshin_N"/>
</dbReference>
<organism evidence="12 13">
    <name type="scientific">Aspergillus wentii DTO 134E9</name>
    <dbReference type="NCBI Taxonomy" id="1073089"/>
    <lineage>
        <taxon>Eukaryota</taxon>
        <taxon>Fungi</taxon>
        <taxon>Dikarya</taxon>
        <taxon>Ascomycota</taxon>
        <taxon>Pezizomycotina</taxon>
        <taxon>Eurotiomycetes</taxon>
        <taxon>Eurotiomycetidae</taxon>
        <taxon>Eurotiales</taxon>
        <taxon>Aspergillaceae</taxon>
        <taxon>Aspergillus</taxon>
        <taxon>Aspergillus subgen. Cremei</taxon>
    </lineage>
</organism>
<feature type="compositionally biased region" description="Basic and acidic residues" evidence="9">
    <location>
        <begin position="698"/>
        <end position="707"/>
    </location>
</feature>
<keyword evidence="6" id="KW-0175">Coiled coil</keyword>
<dbReference type="InterPro" id="IPR011515">
    <property type="entry name" value="Shugoshin_C"/>
</dbReference>
<keyword evidence="8" id="KW-0137">Centromere</keyword>
<feature type="region of interest" description="Disordered" evidence="9">
    <location>
        <begin position="220"/>
        <end position="241"/>
    </location>
</feature>
<proteinExistence type="inferred from homology"/>
<accession>A0A1L9RUH0</accession>
<dbReference type="RefSeq" id="XP_040692246.1">
    <property type="nucleotide sequence ID" value="XM_040832618.1"/>
</dbReference>
<evidence type="ECO:0000313" key="13">
    <source>
        <dbReference type="Proteomes" id="UP000184383"/>
    </source>
</evidence>
<evidence type="ECO:0000256" key="8">
    <source>
        <dbReference type="ARBA" id="ARBA00023328"/>
    </source>
</evidence>
<feature type="compositionally biased region" description="Polar residues" evidence="9">
    <location>
        <begin position="118"/>
        <end position="127"/>
    </location>
</feature>
<evidence type="ECO:0000313" key="12">
    <source>
        <dbReference type="EMBL" id="OJJ38570.1"/>
    </source>
</evidence>
<evidence type="ECO:0000259" key="10">
    <source>
        <dbReference type="Pfam" id="PF07557"/>
    </source>
</evidence>
<evidence type="ECO:0000259" key="11">
    <source>
        <dbReference type="Pfam" id="PF07558"/>
    </source>
</evidence>
<evidence type="ECO:0000256" key="9">
    <source>
        <dbReference type="SAM" id="MobiDB-lite"/>
    </source>
</evidence>
<evidence type="ECO:0000256" key="4">
    <source>
        <dbReference type="ARBA" id="ARBA00022618"/>
    </source>
</evidence>
<dbReference type="GO" id="GO:0045132">
    <property type="term" value="P:meiotic chromosome segregation"/>
    <property type="evidence" value="ECO:0007669"/>
    <property type="project" value="InterPro"/>
</dbReference>
<sequence>MARLNESTAPSESIDSLKRRFVRQNREIARVNSIQSLRIRGLESEVSHLLSENVSLREQVITLSQDIARFEAAKMLHEGVYDLKAKLESKLTELGNLVTDLGTLPRKSGKLNDDRTESTGPGSSRLSNLDIRRRATGFDYSFVPEDGRLPVILEDKCYPRRTLEPQELQDLLNDSLDDPVSPGMEDEVPVLQLSFEDDNHGSKQCENTTEMQTIVADSEDGVPLLPPTLETRKKKKSSLSARAEGIPDMNAEYPIAHNDSKRPLKSGSKRKFISEDDQLASIATGDDDFQFSRPSIVSPNPDEKFVSMREDISPVKRQVEVKRGPRNRLSSKRKVFEPSMESCYTPKPGLARLTAETESTNINMSSPKKFRALMSQGHDTNALHMLEAQGDENKKSFLRFQEDKAKTEPNGPDHAPTCYFDSGIEQENEGPGHVIEQSEPDMTNPPSPEMHLFQQDDPGRTPDMLNAPSRVTRRQRAVVSYAEPNLRDKMRRPTKELIDAVGYGGSRRSSSSQVLQANSCDENEKVKNGLVSIKSSRVSDVTDSDSGRISKEVLENSSKQPMDMVSQRKRKTLPANKGDTFNDQASAQSVAETKTFISGQHDDVPSHGYEADSNNVTGLENESAGARRDLQSAVSQELTAKTKKTASRQSRRHSSNPRHLGKETPLQNDGELDIGAYPVLAKAHSGSSASSKPVHGSTKLEDTHDSCEEQEEEDSRQSLAIDSRQVRRGQRVAARRRSMVL</sequence>
<dbReference type="OrthoDB" id="5394106at2759"/>
<evidence type="ECO:0000256" key="2">
    <source>
        <dbReference type="ARBA" id="ARBA00010845"/>
    </source>
</evidence>
<comment type="subcellular location">
    <subcellularLocation>
        <location evidence="1">Chromosome</location>
        <location evidence="1">Centromere</location>
    </subcellularLocation>
</comment>
<feature type="compositionally biased region" description="Low complexity" evidence="9">
    <location>
        <begin position="682"/>
        <end position="697"/>
    </location>
</feature>
<keyword evidence="3" id="KW-0158">Chromosome</keyword>
<dbReference type="Proteomes" id="UP000184383">
    <property type="component" value="Unassembled WGS sequence"/>
</dbReference>
<feature type="compositionally biased region" description="Basic residues" evidence="9">
    <location>
        <begin position="641"/>
        <end position="656"/>
    </location>
</feature>